<dbReference type="VEuPathDB" id="VectorBase:AATE005387"/>
<name>A0A182ITV6_ANOAO</name>
<evidence type="ECO:0000313" key="1">
    <source>
        <dbReference type="EnsemblMetazoa" id="AATE005387-PA.1"/>
    </source>
</evidence>
<reference evidence="1" key="1">
    <citation type="submission" date="2022-08" db="UniProtKB">
        <authorList>
            <consortium name="EnsemblMetazoa"/>
        </authorList>
    </citation>
    <scope>IDENTIFICATION</scope>
    <source>
        <strain evidence="1">EBRO</strain>
    </source>
</reference>
<dbReference type="EnsemblMetazoa" id="AATE005387-RA">
    <property type="protein sequence ID" value="AATE005387-PA.1"/>
    <property type="gene ID" value="AATE005387"/>
</dbReference>
<sequence>MPLSSRVTPVTCSVSPTRPELGSWRPSLNQTMCCGPADIPFAVTRHRNSAVPPMCTLSTFGEISTWIGVDTVRRRSALASPPAFDAEHLYTPPSSLVTASIASTGPSSRIRGPDETGIGSGPLCVYHLHRAREESAGKKFRHM</sequence>
<dbReference type="EMBL" id="AXCP01009800">
    <property type="status" value="NOT_ANNOTATED_CDS"/>
    <property type="molecule type" value="Genomic_DNA"/>
</dbReference>
<dbReference type="AlphaFoldDB" id="A0A182ITV6"/>
<organism evidence="1">
    <name type="scientific">Anopheles atroparvus</name>
    <name type="common">European mosquito</name>
    <dbReference type="NCBI Taxonomy" id="41427"/>
    <lineage>
        <taxon>Eukaryota</taxon>
        <taxon>Metazoa</taxon>
        <taxon>Ecdysozoa</taxon>
        <taxon>Arthropoda</taxon>
        <taxon>Hexapoda</taxon>
        <taxon>Insecta</taxon>
        <taxon>Pterygota</taxon>
        <taxon>Neoptera</taxon>
        <taxon>Endopterygota</taxon>
        <taxon>Diptera</taxon>
        <taxon>Nematocera</taxon>
        <taxon>Culicoidea</taxon>
        <taxon>Culicidae</taxon>
        <taxon>Anophelinae</taxon>
        <taxon>Anopheles</taxon>
    </lineage>
</organism>
<accession>A0A182ITV6</accession>
<proteinExistence type="predicted"/>
<protein>
    <submittedName>
        <fullName evidence="1">Uncharacterized protein</fullName>
    </submittedName>
</protein>